<protein>
    <submittedName>
        <fullName evidence="1">Uncharacterized protein</fullName>
    </submittedName>
</protein>
<dbReference type="AlphaFoldDB" id="A0A5C2S8Z4"/>
<gene>
    <name evidence="1" type="ORF">L227DRAFT_611284</name>
</gene>
<evidence type="ECO:0000313" key="1">
    <source>
        <dbReference type="EMBL" id="RPD60325.1"/>
    </source>
</evidence>
<dbReference type="Proteomes" id="UP000313359">
    <property type="component" value="Unassembled WGS sequence"/>
</dbReference>
<dbReference type="OrthoDB" id="2756071at2759"/>
<evidence type="ECO:0000313" key="2">
    <source>
        <dbReference type="Proteomes" id="UP000313359"/>
    </source>
</evidence>
<dbReference type="STRING" id="1328759.A0A5C2S8Z4"/>
<dbReference type="EMBL" id="ML122266">
    <property type="protein sequence ID" value="RPD60325.1"/>
    <property type="molecule type" value="Genomic_DNA"/>
</dbReference>
<organism evidence="1 2">
    <name type="scientific">Lentinus tigrinus ALCF2SS1-6</name>
    <dbReference type="NCBI Taxonomy" id="1328759"/>
    <lineage>
        <taxon>Eukaryota</taxon>
        <taxon>Fungi</taxon>
        <taxon>Dikarya</taxon>
        <taxon>Basidiomycota</taxon>
        <taxon>Agaricomycotina</taxon>
        <taxon>Agaricomycetes</taxon>
        <taxon>Polyporales</taxon>
        <taxon>Polyporaceae</taxon>
        <taxon>Lentinus</taxon>
    </lineage>
</organism>
<keyword evidence="2" id="KW-1185">Reference proteome</keyword>
<sequence length="340" mass="38783">MPVRAPGVQIVTAISAAKPCPQVMEDLATSLDEEVERMRKSWTLPTDISQWATFLTSRSLCGFKTFSESTPPSITQWRDMLMTLYPGDGDLVSRLQKTSDTAKEKATQLNNRWYQFKMLADGYLLHLETADRVALEDAFPRLEHEHNSIASRVTAVKARKAKWDRCFDLLLTETGEAGYMQTLQKRAAWTQQNFPGVVTGLVTELQQLIEERRVLVQETSRLWDEQFSTWFTRSGDRITPEEFVAALSRHVDAIQRLSEQSKTQKSLVSKLDMLVRFAGLNTTTLNRPGGSFIPLQDIRQSFREYEVIWIDACRITEDCVRLTSALERYIALLEDAHGKA</sequence>
<reference evidence="1" key="1">
    <citation type="journal article" date="2018" name="Genome Biol. Evol.">
        <title>Genomics and development of Lentinus tigrinus, a white-rot wood-decaying mushroom with dimorphic fruiting bodies.</title>
        <authorList>
            <person name="Wu B."/>
            <person name="Xu Z."/>
            <person name="Knudson A."/>
            <person name="Carlson A."/>
            <person name="Chen N."/>
            <person name="Kovaka S."/>
            <person name="LaButti K."/>
            <person name="Lipzen A."/>
            <person name="Pennachio C."/>
            <person name="Riley R."/>
            <person name="Schakwitz W."/>
            <person name="Umezawa K."/>
            <person name="Ohm R.A."/>
            <person name="Grigoriev I.V."/>
            <person name="Nagy L.G."/>
            <person name="Gibbons J."/>
            <person name="Hibbett D."/>
        </authorList>
    </citation>
    <scope>NUCLEOTIDE SEQUENCE [LARGE SCALE GENOMIC DNA]</scope>
    <source>
        <strain evidence="1">ALCF2SS1-6</strain>
    </source>
</reference>
<proteinExistence type="predicted"/>
<accession>A0A5C2S8Z4</accession>
<name>A0A5C2S8Z4_9APHY</name>